<reference evidence="1 2" key="1">
    <citation type="journal article" date="2021" name="ISME J.">
        <title>Genomic evolution of the class Acidithiobacillia: deep-branching Proteobacteria living in extreme acidic conditions.</title>
        <authorList>
            <person name="Moya-Beltran A."/>
            <person name="Beard S."/>
            <person name="Rojas-Villalobos C."/>
            <person name="Issotta F."/>
            <person name="Gallardo Y."/>
            <person name="Ulloa R."/>
            <person name="Giaveno A."/>
            <person name="Degli Esposti M."/>
            <person name="Johnson D.B."/>
            <person name="Quatrini R."/>
        </authorList>
    </citation>
    <scope>NUCLEOTIDE SEQUENCE [LARGE SCALE GENOMIC DNA]</scope>
    <source>
        <strain evidence="1 2">RW2</strain>
    </source>
</reference>
<protein>
    <submittedName>
        <fullName evidence="1">Uncharacterized protein</fullName>
    </submittedName>
</protein>
<keyword evidence="2" id="KW-1185">Reference proteome</keyword>
<name>A0ABS6A0W3_9PROT</name>
<proteinExistence type="predicted"/>
<evidence type="ECO:0000313" key="1">
    <source>
        <dbReference type="EMBL" id="MBU2760290.1"/>
    </source>
</evidence>
<dbReference type="EMBL" id="JAAOMP010000097">
    <property type="protein sequence ID" value="MBU2760290.1"/>
    <property type="molecule type" value="Genomic_DNA"/>
</dbReference>
<gene>
    <name evidence="1" type="ORF">HAP95_09030</name>
</gene>
<dbReference type="Proteomes" id="UP000755654">
    <property type="component" value="Unassembled WGS sequence"/>
</dbReference>
<evidence type="ECO:0000313" key="2">
    <source>
        <dbReference type="Proteomes" id="UP000755654"/>
    </source>
</evidence>
<organism evidence="1 2">
    <name type="scientific">Acidithiobacillus sulfurivorans</name>
    <dbReference type="NCBI Taxonomy" id="1958756"/>
    <lineage>
        <taxon>Bacteria</taxon>
        <taxon>Pseudomonadati</taxon>
        <taxon>Pseudomonadota</taxon>
        <taxon>Acidithiobacillia</taxon>
        <taxon>Acidithiobacillales</taxon>
        <taxon>Acidithiobacillaceae</taxon>
        <taxon>Acidithiobacillus</taxon>
    </lineage>
</organism>
<sequence length="300" mass="33984">MSVRCLVQKHVRVFFTSENPTSANKIVGFSSVIIKNANGEEWRKPNDEKFPPIVLNAMERQFLLGIHSEPQSLVEDQGVDVRMRQILLPDGNGDYLGIVPLQSMPLIRMAQKAAQEIAPADEKQDVYRRLPEIGYPVGGGVPRTAGLETGFRKFVVTGFYRASVEASLRASAMHRGVASRLKIDRETLKKYAQFIARCDWSSHEQKAHRGYVWRIVDHYLRQAGLMAESLSGEDIDGMESDLDKGLLDVSQRGPSWSRAFADWVYRKMKSEPVEFKDGQPLYLSGVNRNYLRKIIREVVS</sequence>
<dbReference type="RefSeq" id="WP_215883917.1">
    <property type="nucleotide sequence ID" value="NZ_JAAOMP010000097.1"/>
</dbReference>
<accession>A0ABS6A0W3</accession>
<comment type="caution">
    <text evidence="1">The sequence shown here is derived from an EMBL/GenBank/DDBJ whole genome shotgun (WGS) entry which is preliminary data.</text>
</comment>